<dbReference type="EC" id="3.6.4.12" evidence="5"/>
<dbReference type="FunFam" id="3.40.960.10:FF:000002">
    <property type="entry name" value="DNA helicase related protein"/>
    <property type="match status" value="1"/>
</dbReference>
<dbReference type="SUPFAM" id="SSF52540">
    <property type="entry name" value="P-loop containing nucleoside triphosphate hydrolases"/>
    <property type="match status" value="1"/>
</dbReference>
<dbReference type="InterPro" id="IPR027417">
    <property type="entry name" value="P-loop_NTPase"/>
</dbReference>
<dbReference type="Gene3D" id="3.40.960.10">
    <property type="entry name" value="VSR Endonuclease"/>
    <property type="match status" value="1"/>
</dbReference>
<dbReference type="GO" id="GO:0016787">
    <property type="term" value="F:hydrolase activity"/>
    <property type="evidence" value="ECO:0007669"/>
    <property type="project" value="UniProtKB-KW"/>
</dbReference>
<evidence type="ECO:0000313" key="5">
    <source>
        <dbReference type="EMBL" id="OIQ09558.1"/>
    </source>
</evidence>
<dbReference type="InterPro" id="IPR041679">
    <property type="entry name" value="DNA2/NAM7-like_C"/>
</dbReference>
<keyword evidence="5" id="KW-0378">Hydrolase</keyword>
<feature type="domain" description="DNA2/NAM7 helicase helicase" evidence="2">
    <location>
        <begin position="1227"/>
        <end position="1268"/>
    </location>
</feature>
<dbReference type="RefSeq" id="WP_071520618.1">
    <property type="nucleotide sequence ID" value="NZ_MIHH01000003.1"/>
</dbReference>
<evidence type="ECO:0000259" key="3">
    <source>
        <dbReference type="Pfam" id="PF13087"/>
    </source>
</evidence>
<comment type="caution">
    <text evidence="5">The sequence shown here is derived from an EMBL/GenBank/DDBJ whole genome shotgun (WGS) entry which is preliminary data.</text>
</comment>
<dbReference type="InterPro" id="IPR025103">
    <property type="entry name" value="DUF4011"/>
</dbReference>
<dbReference type="InterPro" id="IPR041677">
    <property type="entry name" value="DNA2/NAM7_AAA_11"/>
</dbReference>
<dbReference type="Proteomes" id="UP000182743">
    <property type="component" value="Unassembled WGS sequence"/>
</dbReference>
<dbReference type="GO" id="GO:0003678">
    <property type="term" value="F:DNA helicase activity"/>
    <property type="evidence" value="ECO:0007669"/>
    <property type="project" value="UniProtKB-EC"/>
</dbReference>
<keyword evidence="5" id="KW-0547">Nucleotide-binding</keyword>
<dbReference type="FunFam" id="3.40.50.300:FF:002063">
    <property type="entry name" value="DNA helicase related protein"/>
    <property type="match status" value="1"/>
</dbReference>
<dbReference type="Pfam" id="PF13195">
    <property type="entry name" value="DUF4011"/>
    <property type="match status" value="1"/>
</dbReference>
<keyword evidence="5" id="KW-0347">Helicase</keyword>
<dbReference type="InterPro" id="IPR047187">
    <property type="entry name" value="SF1_C_Upf1"/>
</dbReference>
<reference evidence="5 6" key="1">
    <citation type="submission" date="2016-08" db="EMBL/GenBank/DDBJ databases">
        <title>Genome-based comparison of Moorella thermoacetic strains.</title>
        <authorList>
            <person name="Poehlein A."/>
            <person name="Bengelsdorf F.R."/>
            <person name="Esser C."/>
            <person name="Duerre P."/>
            <person name="Daniel R."/>
        </authorList>
    </citation>
    <scope>NUCLEOTIDE SEQUENCE [LARGE SCALE GENOMIC DNA]</scope>
    <source>
        <strain evidence="5 6">DSM 11768</strain>
    </source>
</reference>
<feature type="domain" description="DNA2/NAM7 helicase helicase" evidence="2">
    <location>
        <begin position="291"/>
        <end position="360"/>
    </location>
</feature>
<dbReference type="Pfam" id="PF13087">
    <property type="entry name" value="AAA_12"/>
    <property type="match status" value="1"/>
</dbReference>
<evidence type="ECO:0000259" key="2">
    <source>
        <dbReference type="Pfam" id="PF13086"/>
    </source>
</evidence>
<dbReference type="PANTHER" id="PTHR10887">
    <property type="entry name" value="DNA2/NAM7 HELICASE FAMILY"/>
    <property type="match status" value="1"/>
</dbReference>
<dbReference type="InterPro" id="IPR049468">
    <property type="entry name" value="Restrct_endonuc-II-like_dom"/>
</dbReference>
<feature type="domain" description="DNA2/NAM7 helicase-like C-terminal" evidence="3">
    <location>
        <begin position="1303"/>
        <end position="1486"/>
    </location>
</feature>
<keyword evidence="5" id="KW-0067">ATP-binding</keyword>
<organism evidence="5 6">
    <name type="scientific">Neomoorella thermoacetica</name>
    <name type="common">Clostridium thermoaceticum</name>
    <dbReference type="NCBI Taxonomy" id="1525"/>
    <lineage>
        <taxon>Bacteria</taxon>
        <taxon>Bacillati</taxon>
        <taxon>Bacillota</taxon>
        <taxon>Clostridia</taxon>
        <taxon>Neomoorellales</taxon>
        <taxon>Neomoorellaceae</taxon>
        <taxon>Neomoorella</taxon>
    </lineage>
</organism>
<dbReference type="InterPro" id="IPR045055">
    <property type="entry name" value="DNA2/NAM7-like"/>
</dbReference>
<protein>
    <submittedName>
        <fullName evidence="5">ATP-dependent RecD-like DNA helicase</fullName>
        <ecNumber evidence="5">3.6.4.12</ecNumber>
    </submittedName>
</protein>
<dbReference type="InterPro" id="IPR011335">
    <property type="entry name" value="Restrct_endonuc-II-like"/>
</dbReference>
<name>A0A1J5JJ50_NEOTH</name>
<evidence type="ECO:0000259" key="1">
    <source>
        <dbReference type="Pfam" id="PF11784"/>
    </source>
</evidence>
<sequence>MNSLEKVNKWKQKLLDLGKRNRLLFFRPTKRTTLQLIDPDYTNIFRRLVNEGRPLEFIMDNQKRFDLDREEDDLEATTEEPSERVVIKSGQVLADQTGSNLEKSLYQIRSRARTAVEEQGVTILFVAFGFLEWTEVDASQEIIRSPLVMVPVELQQDSILEPYRLVPVDDDVVLNPTLVHKLELDFGIELPGLPEDGDWELDDLLDRIEEVVSKRGWRVAREVYLSLFSFLKLNMYKDLERNAEAMVEHPLIAAIAGDTSKMSPLPDDLINDGDLDRRIQPHDTYQVWDADSSQQEAILAAKQGVSFVLQGPPGTGKSQTITNIIAECLAAGKRVLFVSEKMAALEVVYRRLKEAGLEDFCLQLHSHKANKKEVVNELGRTLLADKIQVVCGALEQLDNLVSQREKLNAFVNALHTVRQPLGRSVYQIHGEVAKLEKAPDVIFSFEQAGSCGPSDLRRFENLLNQFAGTVRRVGSEYFANPWNGCIIPAYTLKLQHDINTRFGKLSGLLTRLEELLDDIADRLSLFRPQSLQEMERIATILALVGKSPQPPIEWLLSDTLEPLLQQASAYKESQMEWQSLRSRLLRRYQASIFSADAEALIDALTTGVSRALKMFKASYISGPEGLLEQREQLMPFLRQAAAAIKNMLQAGAELSRILGIEPPQTTAACRRMATLAKEVAIDPRPVSSWFDLGQHRMILGVAKEARENFERLHSVETALFARYDREVLSLEVPSMLQRFRTDYSGLFRYLKAGYYRDMKILRSYLKNPAGFTYQQALSDLQLMKEALDQRSWIANNELQMANSFGTWYLGDQTDWDALDSALLCVGEIISHFRPDTVPANLQNLLVSSGAPVGQVAVQLENLKRALDEVTPLLKVVCEQSQMDEGVISSETIEEIALPIIQAWAEAAESALNPVFQAYDAVRAHLKGDGNLLLSEALEDLHAVNRVNTIETDLEAHLDDLRTAFGRFYRGVETEWSAVISALDWASQVRALFLPGRPPEGFARPICTDKEVIQLARDTAKTCAKLLEAAKEKAAFAASLFEPGQVDLIQMQVPSVKQWLQVRLENLAALEDWIDFRQSREQCRAAGLEPFVNAVLESRVPPESIKAAFFKRFYRLWLDYIYSQVPELQEFRGRRHEEIIEDFRQLDKAQFRIAQSRLRAKLSEQRPNPYLMTARGSEVSILLGETEKRRKLKPLRKLFQEIPNLLLTLKPCLLMSPLSVSQYLDPNLYQFDTVIFDEASQICTEDAIGAIFRGRQLIVVGDREQLPPTNFFSVSVGEGEFADEDDDTEAYESILDVCSSVLHRKSLRWHYRSRHEHLIAFSNAHIYKNLITFPGPVDRAPGLGVEFIHVPSGVYDRAGTKANKIEAQRVAELIFEHFREYPDRSLGVVTFSEAQQSAVDAAIRQLRLKYPEFEPFFRDDRQEPFFVKNLENVQGDERDTIIFSVGYARDQNGVMHMNFGPLNKQGGYRRLNVAITRARYNVKLVSSIKPTDIDLDRTNSYGVKMLRQYMEFAIDGPQAMYRQLQASSIPEFDSPFEEAVYKELLHLGFQVDTQVGCSGYRIDLAIRHPELPGHYLLGIECDGRTYHSARTARDRDRLREEVLKELGWQLHRIWSTDWIKDPQAEITRLLQAVERAKASYSYSGIKPVTLPEETASEVKIPIEVTISPEDAAKVLETLPGTREYVKADIRAVERNPDQPSLDYLVAVTAHVVTVEGPIHQDVLARRLAPLFGQERASRKVKQIIEWVVENDSENRFKKQGDFIWPSDMEVPPVRVPPKGKKPRPILHICVEERAEAVMIVLQSAMGMSLDNLVVETAKLLGFNRTSDHIREALLDAIALLEEARRVELQDGIVRPVRNGDRA</sequence>
<gene>
    <name evidence="5" type="primary">recD2</name>
    <name evidence="5" type="ORF">MOOR_09430</name>
</gene>
<dbReference type="Pfam" id="PF11784">
    <property type="entry name" value="DUF3320"/>
    <property type="match status" value="1"/>
</dbReference>
<evidence type="ECO:0000259" key="4">
    <source>
        <dbReference type="Pfam" id="PF18741"/>
    </source>
</evidence>
<feature type="domain" description="DUF3320" evidence="1">
    <location>
        <begin position="1701"/>
        <end position="1741"/>
    </location>
</feature>
<dbReference type="EMBL" id="MIHH01000003">
    <property type="protein sequence ID" value="OIQ09558.1"/>
    <property type="molecule type" value="Genomic_DNA"/>
</dbReference>
<evidence type="ECO:0000313" key="6">
    <source>
        <dbReference type="Proteomes" id="UP000182743"/>
    </source>
</evidence>
<dbReference type="PANTHER" id="PTHR10887:SF530">
    <property type="entry name" value="SUPERFAMILY I DNA HELICASES"/>
    <property type="match status" value="1"/>
</dbReference>
<dbReference type="Pfam" id="PF18741">
    <property type="entry name" value="MTES_1575"/>
    <property type="match status" value="1"/>
</dbReference>
<dbReference type="Pfam" id="PF13086">
    <property type="entry name" value="AAA_11"/>
    <property type="match status" value="2"/>
</dbReference>
<dbReference type="InterPro" id="IPR021754">
    <property type="entry name" value="DUF3320"/>
</dbReference>
<dbReference type="CDD" id="cd18808">
    <property type="entry name" value="SF1_C_Upf1"/>
    <property type="match status" value="1"/>
</dbReference>
<proteinExistence type="predicted"/>
<dbReference type="Gene3D" id="3.40.50.300">
    <property type="entry name" value="P-loop containing nucleotide triphosphate hydrolases"/>
    <property type="match status" value="3"/>
</dbReference>
<feature type="domain" description="Restriction endonuclease type II-like" evidence="4">
    <location>
        <begin position="1535"/>
        <end position="1631"/>
    </location>
</feature>
<accession>A0A1J5JJ50</accession>
<dbReference type="SUPFAM" id="SSF52980">
    <property type="entry name" value="Restriction endonuclease-like"/>
    <property type="match status" value="1"/>
</dbReference>